<reference evidence="1 2" key="1">
    <citation type="submission" date="2017-04" db="EMBL/GenBank/DDBJ databases">
        <title>Complete genome sequence and characterization of temperature-dependent bacteriophage phiA8-29 infecting Aeromonas.</title>
        <authorList>
            <person name="He Y."/>
            <person name="Yang H."/>
        </authorList>
    </citation>
    <scope>NUCLEOTIDE SEQUENCE [LARGE SCALE GENOMIC DNA]</scope>
</reference>
<accession>A0A1W6DYQ0</accession>
<dbReference type="EMBL" id="KY914485">
    <property type="protein sequence ID" value="ARK07902.1"/>
    <property type="molecule type" value="Genomic_DNA"/>
</dbReference>
<name>A0A1W6DYQ0_9CAUD</name>
<keyword evidence="2" id="KW-1185">Reference proteome</keyword>
<proteinExistence type="predicted"/>
<gene>
    <name evidence="1" type="ORF">phiA829_082</name>
</gene>
<evidence type="ECO:0000313" key="2">
    <source>
        <dbReference type="Proteomes" id="UP000221506"/>
    </source>
</evidence>
<organism evidence="1 2">
    <name type="scientific">Aeromonas phage phiA8-29</name>
    <dbReference type="NCBI Taxonomy" id="1978922"/>
    <lineage>
        <taxon>Viruses</taxon>
        <taxon>Duplodnaviria</taxon>
        <taxon>Heunggongvirae</taxon>
        <taxon>Uroviricota</taxon>
        <taxon>Caudoviricetes</taxon>
        <taxon>Pantevenvirales</taxon>
        <taxon>Ackermannviridae</taxon>
        <taxon>Tedavirus</taxon>
        <taxon>Tedavirus A829</taxon>
    </lineage>
</organism>
<sequence length="69" mass="7908">MVTVELPEPYVDCVIRHKNGSQRIGRLNHKKTHFQLSSYQPRRVEVVWAVADITDVKVIEMFPIGCSNA</sequence>
<dbReference type="Proteomes" id="UP000221506">
    <property type="component" value="Segment"/>
</dbReference>
<protein>
    <submittedName>
        <fullName evidence="1">Uncharacterized protein</fullName>
    </submittedName>
</protein>
<evidence type="ECO:0000313" key="1">
    <source>
        <dbReference type="EMBL" id="ARK07902.1"/>
    </source>
</evidence>